<sequence length="522" mass="60482">MASLLTIPREILEKIALNLPKPHDVKRLSTTCRDFRRVLGKTNRFLWWNVWRKMYWMTETPDNAFCTSIDYWQWVADILVPQYRQDPLACSNCFIQAKVVPIERIYHGNSFHRALCRDCIQQRYWNLENLRGEYLGVGIPSNLQVTVRPSMRVAPRCMGPRQLFGPGDLGHRARCAEFVAAFTYPRPGDLWVLKTDAIAHAKATLPPEETSEEEIFFSRWFNNVCDLVSYSDEQLTDEGSEVKDEEPFYGLDFHCEVGSIVYQMINEIVTIYSEEYTLLHAIKSPEDLRYALITDTPRQIPEDFDYNSLLKDINPIYLLMRLLVAANFKRDLVDGIPALYIIRLAAEDYNEHIVNGRALSGPAALSRNLLTQHLGPPCELGKRIRFQAPPSLENRLIKCWCHSFYLSRFEFKTHRWMVYFLKNEYFFKCPFCEKMLGLPEAQDNNAGIALGDLVDKEEMFVLHILAEHYGRLGEPWNGKDVGAPPDIYEQLPGGELVKVDCVFSTWVDPWVVTKRDVVELDY</sequence>
<evidence type="ECO:0000259" key="1">
    <source>
        <dbReference type="PROSITE" id="PS50181"/>
    </source>
</evidence>
<dbReference type="AlphaFoldDB" id="A0AAN8N359"/>
<dbReference type="InterPro" id="IPR036047">
    <property type="entry name" value="F-box-like_dom_sf"/>
</dbReference>
<gene>
    <name evidence="2" type="ORF">TWF506_009993</name>
</gene>
<organism evidence="2 3">
    <name type="scientific">Arthrobotrys conoides</name>
    <dbReference type="NCBI Taxonomy" id="74498"/>
    <lineage>
        <taxon>Eukaryota</taxon>
        <taxon>Fungi</taxon>
        <taxon>Dikarya</taxon>
        <taxon>Ascomycota</taxon>
        <taxon>Pezizomycotina</taxon>
        <taxon>Orbiliomycetes</taxon>
        <taxon>Orbiliales</taxon>
        <taxon>Orbiliaceae</taxon>
        <taxon>Arthrobotrys</taxon>
    </lineage>
</organism>
<dbReference type="EMBL" id="JAVHJM010000007">
    <property type="protein sequence ID" value="KAK6510905.1"/>
    <property type="molecule type" value="Genomic_DNA"/>
</dbReference>
<reference evidence="2 3" key="1">
    <citation type="submission" date="2019-10" db="EMBL/GenBank/DDBJ databases">
        <authorList>
            <person name="Palmer J.M."/>
        </authorList>
    </citation>
    <scope>NUCLEOTIDE SEQUENCE [LARGE SCALE GENOMIC DNA]</scope>
    <source>
        <strain evidence="2 3">TWF506</strain>
    </source>
</reference>
<dbReference type="Proteomes" id="UP001307849">
    <property type="component" value="Unassembled WGS sequence"/>
</dbReference>
<feature type="domain" description="F-box" evidence="1">
    <location>
        <begin position="1"/>
        <end position="54"/>
    </location>
</feature>
<dbReference type="InterPro" id="IPR001810">
    <property type="entry name" value="F-box_dom"/>
</dbReference>
<proteinExistence type="predicted"/>
<comment type="caution">
    <text evidence="2">The sequence shown here is derived from an EMBL/GenBank/DDBJ whole genome shotgun (WGS) entry which is preliminary data.</text>
</comment>
<protein>
    <recommendedName>
        <fullName evidence="1">F-box domain-containing protein</fullName>
    </recommendedName>
</protein>
<evidence type="ECO:0000313" key="2">
    <source>
        <dbReference type="EMBL" id="KAK6510905.1"/>
    </source>
</evidence>
<keyword evidence="3" id="KW-1185">Reference proteome</keyword>
<accession>A0AAN8N359</accession>
<dbReference type="PROSITE" id="PS50181">
    <property type="entry name" value="FBOX"/>
    <property type="match status" value="1"/>
</dbReference>
<dbReference type="SUPFAM" id="SSF81383">
    <property type="entry name" value="F-box domain"/>
    <property type="match status" value="1"/>
</dbReference>
<name>A0AAN8N359_9PEZI</name>
<evidence type="ECO:0000313" key="3">
    <source>
        <dbReference type="Proteomes" id="UP001307849"/>
    </source>
</evidence>